<feature type="region of interest" description="Disordered" evidence="8">
    <location>
        <begin position="157"/>
        <end position="176"/>
    </location>
</feature>
<organism evidence="12 13">
    <name type="scientific">Mola mola</name>
    <name type="common">Ocean sunfish</name>
    <name type="synonym">Tetraodon mola</name>
    <dbReference type="NCBI Taxonomy" id="94237"/>
    <lineage>
        <taxon>Eukaryota</taxon>
        <taxon>Metazoa</taxon>
        <taxon>Chordata</taxon>
        <taxon>Craniata</taxon>
        <taxon>Vertebrata</taxon>
        <taxon>Euteleostomi</taxon>
        <taxon>Actinopterygii</taxon>
        <taxon>Neopterygii</taxon>
        <taxon>Teleostei</taxon>
        <taxon>Neoteleostei</taxon>
        <taxon>Acanthomorphata</taxon>
        <taxon>Eupercaria</taxon>
        <taxon>Tetraodontiformes</taxon>
        <taxon>Molidae</taxon>
        <taxon>Mola</taxon>
    </lineage>
</organism>
<dbReference type="GO" id="GO:0005635">
    <property type="term" value="C:nuclear envelope"/>
    <property type="evidence" value="ECO:0007669"/>
    <property type="project" value="UniProtKB-ARBA"/>
</dbReference>
<keyword evidence="7" id="KW-0539">Nucleus</keyword>
<evidence type="ECO:0000256" key="5">
    <source>
        <dbReference type="ARBA" id="ARBA00022990"/>
    </source>
</evidence>
<keyword evidence="3" id="KW-0488">Methylation</keyword>
<keyword evidence="9" id="KW-0472">Membrane</keyword>
<feature type="transmembrane region" description="Helical" evidence="9">
    <location>
        <begin position="325"/>
        <end position="345"/>
    </location>
</feature>
<dbReference type="CDD" id="cd12940">
    <property type="entry name" value="LEM_LAP2_LEMD1"/>
    <property type="match status" value="1"/>
</dbReference>
<dbReference type="PROSITE" id="PS50954">
    <property type="entry name" value="LEM"/>
    <property type="match status" value="1"/>
</dbReference>
<protein>
    <submittedName>
        <fullName evidence="12">Uncharacterized protein</fullName>
    </submittedName>
</protein>
<evidence type="ECO:0000256" key="3">
    <source>
        <dbReference type="ARBA" id="ARBA00022481"/>
    </source>
</evidence>
<dbReference type="InterPro" id="IPR011015">
    <property type="entry name" value="LEM/LEM-like_dom_sf"/>
</dbReference>
<accession>A0A3Q3WBQ6</accession>
<dbReference type="InterPro" id="IPR003887">
    <property type="entry name" value="LEM_dom"/>
</dbReference>
<keyword evidence="13" id="KW-1185">Reference proteome</keyword>
<dbReference type="AlphaFoldDB" id="A0A3Q3WBQ6"/>
<evidence type="ECO:0000256" key="8">
    <source>
        <dbReference type="SAM" id="MobiDB-lite"/>
    </source>
</evidence>
<dbReference type="InterPro" id="IPR013146">
    <property type="entry name" value="LEM-like_dom"/>
</dbReference>
<dbReference type="FunFam" id="1.10.720.40:FF:000002">
    <property type="entry name" value="Thymopoietin isoform alpha"/>
    <property type="match status" value="1"/>
</dbReference>
<proteinExistence type="inferred from homology"/>
<reference evidence="12" key="2">
    <citation type="submission" date="2025-09" db="UniProtKB">
        <authorList>
            <consortium name="Ensembl"/>
        </authorList>
    </citation>
    <scope>IDENTIFICATION</scope>
</reference>
<comment type="similarity">
    <text evidence="2">Belongs to the LEM family.</text>
</comment>
<dbReference type="PANTHER" id="PTHR12019:SF21">
    <property type="entry name" value="THYMOPOIETIN A"/>
    <property type="match status" value="1"/>
</dbReference>
<name>A0A3Q3WBQ6_MOLML</name>
<sequence length="366" mass="40043">MPEYLDDPSVLTKDELKSELLAHNIELPSGNLTKDVYVQLYLKNLTAQNNKYVTTTTLDGFSSDEELPPPVVSSRSRSSGRKATKKTDKVRPDELDVTALTNQDLKDQLLKHGVDVGPIVASTRKLYEKKLRKLLDDSPAQLPVPDLVLTEIKVNHNGNSDSELYSDKEDEPVAQHEPVPVLERPLRSRGKTPVTTCTRSSQHHTVEKIAASEQTPKMKENETLKDLFPNDLNSPTGITATCRRPIKGAAARPINSCLLWNDENLFSPKIAKSTSSSSSYTESCIVNRINNLPPSTSLNSSSSSSRSAAPPAGQTKAATRSTFQWIKLLLLVIVATFLFLVYQAMETNGVNPFDAANTGIASGSTV</sequence>
<keyword evidence="4" id="KW-0597">Phosphoprotein</keyword>
<comment type="subcellular location">
    <subcellularLocation>
        <location evidence="1">Nucleus</location>
    </subcellularLocation>
</comment>
<evidence type="ECO:0000256" key="4">
    <source>
        <dbReference type="ARBA" id="ARBA00022553"/>
    </source>
</evidence>
<dbReference type="STRING" id="94237.ENSMMOP00000009427"/>
<feature type="compositionally biased region" description="Basic and acidic residues" evidence="8">
    <location>
        <begin position="165"/>
        <end position="174"/>
    </location>
</feature>
<dbReference type="SUPFAM" id="SSF63451">
    <property type="entry name" value="LEM domain"/>
    <property type="match status" value="2"/>
</dbReference>
<evidence type="ECO:0000256" key="2">
    <source>
        <dbReference type="ARBA" id="ARBA00007744"/>
    </source>
</evidence>
<evidence type="ECO:0000256" key="1">
    <source>
        <dbReference type="ARBA" id="ARBA00004123"/>
    </source>
</evidence>
<keyword evidence="9" id="KW-0812">Transmembrane</keyword>
<dbReference type="OMA" id="TPFRMEE"/>
<evidence type="ECO:0000259" key="11">
    <source>
        <dbReference type="PROSITE" id="PS50955"/>
    </source>
</evidence>
<dbReference type="Gene3D" id="1.10.720.40">
    <property type="match status" value="2"/>
</dbReference>
<evidence type="ECO:0000256" key="9">
    <source>
        <dbReference type="SAM" id="Phobius"/>
    </source>
</evidence>
<evidence type="ECO:0000313" key="12">
    <source>
        <dbReference type="Ensembl" id="ENSMMOP00000009427.1"/>
    </source>
</evidence>
<dbReference type="SMART" id="SM01261">
    <property type="entry name" value="Thymopoietin"/>
    <property type="match status" value="1"/>
</dbReference>
<dbReference type="InterPro" id="IPR051656">
    <property type="entry name" value="LEM_domain"/>
</dbReference>
<keyword evidence="5" id="KW-0007">Acetylation</keyword>
<dbReference type="FunFam" id="1.10.720.40:FF:000001">
    <property type="entry name" value="LEM domain containing 2, isoform CRA_a"/>
    <property type="match status" value="1"/>
</dbReference>
<dbReference type="Pfam" id="PF08198">
    <property type="entry name" value="Thymopoietin"/>
    <property type="match status" value="1"/>
</dbReference>
<reference evidence="12" key="1">
    <citation type="submission" date="2025-08" db="UniProtKB">
        <authorList>
            <consortium name="Ensembl"/>
        </authorList>
    </citation>
    <scope>IDENTIFICATION</scope>
</reference>
<dbReference type="PROSITE" id="PS50955">
    <property type="entry name" value="LEM_LIKE"/>
    <property type="match status" value="1"/>
</dbReference>
<evidence type="ECO:0000259" key="10">
    <source>
        <dbReference type="PROSITE" id="PS50954"/>
    </source>
</evidence>
<dbReference type="PANTHER" id="PTHR12019">
    <property type="entry name" value="LAMINA-ASSOCIATED POLYPEPTIDE THYMOPOIETIN"/>
    <property type="match status" value="1"/>
</dbReference>
<dbReference type="Proteomes" id="UP000261620">
    <property type="component" value="Unplaced"/>
</dbReference>
<dbReference type="Ensembl" id="ENSMMOT00000009595.1">
    <property type="protein sequence ID" value="ENSMMOP00000009427.1"/>
    <property type="gene ID" value="ENSMMOG00000007301.1"/>
</dbReference>
<dbReference type="GO" id="GO:0003677">
    <property type="term" value="F:DNA binding"/>
    <property type="evidence" value="ECO:0007669"/>
    <property type="project" value="UniProtKB-KW"/>
</dbReference>
<dbReference type="CDD" id="cd12935">
    <property type="entry name" value="LEM_like"/>
    <property type="match status" value="1"/>
</dbReference>
<dbReference type="SMART" id="SM00540">
    <property type="entry name" value="LEM"/>
    <property type="match status" value="2"/>
</dbReference>
<feature type="domain" description="LEM" evidence="10">
    <location>
        <begin position="94"/>
        <end position="138"/>
    </location>
</feature>
<feature type="domain" description="LEM-like" evidence="11">
    <location>
        <begin position="5"/>
        <end position="48"/>
    </location>
</feature>
<feature type="region of interest" description="Disordered" evidence="8">
    <location>
        <begin position="60"/>
        <end position="90"/>
    </location>
</feature>
<keyword evidence="9" id="KW-1133">Transmembrane helix</keyword>
<dbReference type="Pfam" id="PF03020">
    <property type="entry name" value="LEM"/>
    <property type="match status" value="1"/>
</dbReference>
<evidence type="ECO:0000313" key="13">
    <source>
        <dbReference type="Proteomes" id="UP000261620"/>
    </source>
</evidence>
<keyword evidence="6" id="KW-0238">DNA-binding</keyword>
<evidence type="ECO:0000256" key="7">
    <source>
        <dbReference type="ARBA" id="ARBA00023242"/>
    </source>
</evidence>
<evidence type="ECO:0000256" key="6">
    <source>
        <dbReference type="ARBA" id="ARBA00023125"/>
    </source>
</evidence>